<dbReference type="EMBL" id="JABFTP020000124">
    <property type="protein sequence ID" value="KAL3279909.1"/>
    <property type="molecule type" value="Genomic_DNA"/>
</dbReference>
<sequence>MIYVYSHKQKHLLKLIKICQHVSKYWLEWWLEYHRKMPSTQYGFKKVFSTQENLVKLISSIRMGLPEDKIMIVTFLDIVEAYNYLILNLLYKDLICLGMPPFIVWNILKIFTNRKISLRLHDHNSKHFFTSLGLPQGDILSPLMYILYIEKLETVIP</sequence>
<proteinExistence type="predicted"/>
<evidence type="ECO:0000259" key="1">
    <source>
        <dbReference type="PROSITE" id="PS50878"/>
    </source>
</evidence>
<dbReference type="AlphaFoldDB" id="A0ABD2NMR4"/>
<gene>
    <name evidence="2" type="ORF">HHI36_017415</name>
</gene>
<protein>
    <recommendedName>
        <fullName evidence="1">Reverse transcriptase domain-containing protein</fullName>
    </recommendedName>
</protein>
<name>A0ABD2NMR4_9CUCU</name>
<dbReference type="Proteomes" id="UP001516400">
    <property type="component" value="Unassembled WGS sequence"/>
</dbReference>
<evidence type="ECO:0000313" key="3">
    <source>
        <dbReference type="Proteomes" id="UP001516400"/>
    </source>
</evidence>
<dbReference type="Pfam" id="PF00078">
    <property type="entry name" value="RVT_1"/>
    <property type="match status" value="1"/>
</dbReference>
<organism evidence="2 3">
    <name type="scientific">Cryptolaemus montrouzieri</name>
    <dbReference type="NCBI Taxonomy" id="559131"/>
    <lineage>
        <taxon>Eukaryota</taxon>
        <taxon>Metazoa</taxon>
        <taxon>Ecdysozoa</taxon>
        <taxon>Arthropoda</taxon>
        <taxon>Hexapoda</taxon>
        <taxon>Insecta</taxon>
        <taxon>Pterygota</taxon>
        <taxon>Neoptera</taxon>
        <taxon>Endopterygota</taxon>
        <taxon>Coleoptera</taxon>
        <taxon>Polyphaga</taxon>
        <taxon>Cucujiformia</taxon>
        <taxon>Coccinelloidea</taxon>
        <taxon>Coccinellidae</taxon>
        <taxon>Scymninae</taxon>
        <taxon>Scymnini</taxon>
        <taxon>Cryptolaemus</taxon>
    </lineage>
</organism>
<dbReference type="PROSITE" id="PS50878">
    <property type="entry name" value="RT_POL"/>
    <property type="match status" value="1"/>
</dbReference>
<keyword evidence="3" id="KW-1185">Reference proteome</keyword>
<accession>A0ABD2NMR4</accession>
<evidence type="ECO:0000313" key="2">
    <source>
        <dbReference type="EMBL" id="KAL3279909.1"/>
    </source>
</evidence>
<dbReference type="InterPro" id="IPR000477">
    <property type="entry name" value="RT_dom"/>
</dbReference>
<comment type="caution">
    <text evidence="2">The sequence shown here is derived from an EMBL/GenBank/DDBJ whole genome shotgun (WGS) entry which is preliminary data.</text>
</comment>
<reference evidence="2 3" key="1">
    <citation type="journal article" date="2021" name="BMC Biol.">
        <title>Horizontally acquired antibacterial genes associated with adaptive radiation of ladybird beetles.</title>
        <authorList>
            <person name="Li H.S."/>
            <person name="Tang X.F."/>
            <person name="Huang Y.H."/>
            <person name="Xu Z.Y."/>
            <person name="Chen M.L."/>
            <person name="Du X.Y."/>
            <person name="Qiu B.Y."/>
            <person name="Chen P.T."/>
            <person name="Zhang W."/>
            <person name="Slipinski A."/>
            <person name="Escalona H.E."/>
            <person name="Waterhouse R.M."/>
            <person name="Zwick A."/>
            <person name="Pang H."/>
        </authorList>
    </citation>
    <scope>NUCLEOTIDE SEQUENCE [LARGE SCALE GENOMIC DNA]</scope>
    <source>
        <strain evidence="2">SYSU2018</strain>
    </source>
</reference>
<feature type="domain" description="Reverse transcriptase" evidence="1">
    <location>
        <begin position="1"/>
        <end position="157"/>
    </location>
</feature>